<dbReference type="EMBL" id="LR824641">
    <property type="protein sequence ID" value="CAD0330742.1"/>
    <property type="molecule type" value="Genomic_DNA"/>
</dbReference>
<evidence type="ECO:0000313" key="1">
    <source>
        <dbReference type="EMBL" id="CAD0330742.1"/>
    </source>
</evidence>
<dbReference type="AlphaFoldDB" id="A0A8E4EQS7"/>
<evidence type="ECO:0000313" key="2">
    <source>
        <dbReference type="EMBL" id="CAD1793149.1"/>
    </source>
</evidence>
<reference evidence="2 3" key="1">
    <citation type="submission" date="2020-07" db="EMBL/GenBank/DDBJ databases">
        <authorList>
            <person name="Teixeira M."/>
        </authorList>
    </citation>
    <scope>NUCLEOTIDE SEQUENCE [LARGE SCALE GENOMIC DNA]</scope>
    <source>
        <strain evidence="2">1</strain>
        <strain evidence="1">Xanthomonas sp. CPBF 367</strain>
    </source>
</reference>
<organism evidence="2 3">
    <name type="scientific">Xanthomonas euroxanthea</name>
    <dbReference type="NCBI Taxonomy" id="2259622"/>
    <lineage>
        <taxon>Bacteria</taxon>
        <taxon>Pseudomonadati</taxon>
        <taxon>Pseudomonadota</taxon>
        <taxon>Gammaproteobacteria</taxon>
        <taxon>Lysobacterales</taxon>
        <taxon>Lysobacteraceae</taxon>
        <taxon>Xanthomonas</taxon>
    </lineage>
</organism>
<gene>
    <name evidence="2" type="ORF">XSP_002536</name>
</gene>
<evidence type="ECO:0000313" key="3">
    <source>
        <dbReference type="Proteomes" id="UP000515493"/>
    </source>
</evidence>
<protein>
    <submittedName>
        <fullName evidence="2">Uncharacterized protein</fullName>
    </submittedName>
</protein>
<dbReference type="EMBL" id="LR861803">
    <property type="protein sequence ID" value="CAD1793149.1"/>
    <property type="molecule type" value="Genomic_DNA"/>
</dbReference>
<proteinExistence type="predicted"/>
<name>A0A8E4EQS7_9XANT</name>
<sequence length="87" mass="9438">MERACPHLQPLCSQALQAGCTVWQVSGDWSRAKRALEFAQPLPAALRKQARATPAAVYYHAPAAPHGPGDEGVFCEQRLVGLAFPLR</sequence>
<dbReference type="KEGG" id="xeu:XSP_002536"/>
<dbReference type="Proteomes" id="UP000515493">
    <property type="component" value="Chromosome"/>
</dbReference>
<accession>A0A8E4EQS7</accession>